<dbReference type="GO" id="GO:0035598">
    <property type="term" value="F:tRNA (N(6)-L-threonylcarbamoyladenosine(37)-C(2))-methylthiotransferase activity"/>
    <property type="evidence" value="ECO:0007669"/>
    <property type="project" value="TreeGrafter"/>
</dbReference>
<evidence type="ECO:0000313" key="11">
    <source>
        <dbReference type="EMBL" id="QIL02654.1"/>
    </source>
</evidence>
<dbReference type="Gene3D" id="3.40.50.12160">
    <property type="entry name" value="Methylthiotransferase, N-terminal domain"/>
    <property type="match status" value="1"/>
</dbReference>
<reference evidence="11 12" key="1">
    <citation type="submission" date="2020-03" db="EMBL/GenBank/DDBJ databases">
        <title>Sphingomonas sp. nov., isolated from fish.</title>
        <authorList>
            <person name="Hyun D.-W."/>
            <person name="Bae J.-W."/>
        </authorList>
    </citation>
    <scope>NUCLEOTIDE SEQUENCE [LARGE SCALE GENOMIC DNA]</scope>
    <source>
        <strain evidence="11 12">HDW15C</strain>
    </source>
</reference>
<evidence type="ECO:0000259" key="10">
    <source>
        <dbReference type="PROSITE" id="PS51918"/>
    </source>
</evidence>
<keyword evidence="6" id="KW-0408">Iron</keyword>
<evidence type="ECO:0000256" key="1">
    <source>
        <dbReference type="ARBA" id="ARBA00001966"/>
    </source>
</evidence>
<evidence type="ECO:0000256" key="4">
    <source>
        <dbReference type="ARBA" id="ARBA00022691"/>
    </source>
</evidence>
<dbReference type="SFLD" id="SFLDG01082">
    <property type="entry name" value="B12-binding_domain_containing"/>
    <property type="match status" value="1"/>
</dbReference>
<keyword evidence="7" id="KW-0411">Iron-sulfur</keyword>
<dbReference type="Pfam" id="PF00919">
    <property type="entry name" value="UPF0004"/>
    <property type="match status" value="1"/>
</dbReference>
<dbReference type="InterPro" id="IPR038135">
    <property type="entry name" value="Methylthiotransferase_N_sf"/>
</dbReference>
<keyword evidence="2" id="KW-0004">4Fe-4S</keyword>
<feature type="compositionally biased region" description="Low complexity" evidence="8">
    <location>
        <begin position="1"/>
        <end position="10"/>
    </location>
</feature>
<dbReference type="PROSITE" id="PS51449">
    <property type="entry name" value="MTTASE_N"/>
    <property type="match status" value="1"/>
</dbReference>
<dbReference type="PANTHER" id="PTHR11918">
    <property type="entry name" value="RADICAL SAM PROTEINS"/>
    <property type="match status" value="1"/>
</dbReference>
<keyword evidence="5" id="KW-0479">Metal-binding</keyword>
<dbReference type="PROSITE" id="PS01278">
    <property type="entry name" value="MTTASE_RADICAL"/>
    <property type="match status" value="1"/>
</dbReference>
<evidence type="ECO:0000313" key="12">
    <source>
        <dbReference type="Proteomes" id="UP000502502"/>
    </source>
</evidence>
<keyword evidence="12" id="KW-1185">Reference proteome</keyword>
<keyword evidence="3" id="KW-0808">Transferase</keyword>
<accession>A0A6G7ZNU4</accession>
<dbReference type="PROSITE" id="PS51918">
    <property type="entry name" value="RADICAL_SAM"/>
    <property type="match status" value="1"/>
</dbReference>
<dbReference type="SUPFAM" id="SSF102114">
    <property type="entry name" value="Radical SAM enzymes"/>
    <property type="match status" value="1"/>
</dbReference>
<dbReference type="SMART" id="SM00729">
    <property type="entry name" value="Elp3"/>
    <property type="match status" value="1"/>
</dbReference>
<gene>
    <name evidence="11" type="ORF">G7078_07560</name>
</gene>
<evidence type="ECO:0000259" key="9">
    <source>
        <dbReference type="PROSITE" id="PS51449"/>
    </source>
</evidence>
<feature type="region of interest" description="Disordered" evidence="8">
    <location>
        <begin position="1"/>
        <end position="23"/>
    </location>
</feature>
<dbReference type="Proteomes" id="UP000502502">
    <property type="component" value="Chromosome"/>
</dbReference>
<name>A0A6G7ZNU4_9SPHN</name>
<evidence type="ECO:0000256" key="7">
    <source>
        <dbReference type="ARBA" id="ARBA00023014"/>
    </source>
</evidence>
<dbReference type="Pfam" id="PF04055">
    <property type="entry name" value="Radical_SAM"/>
    <property type="match status" value="1"/>
</dbReference>
<evidence type="ECO:0000256" key="5">
    <source>
        <dbReference type="ARBA" id="ARBA00022723"/>
    </source>
</evidence>
<dbReference type="PANTHER" id="PTHR11918:SF45">
    <property type="entry name" value="THREONYLCARBAMOYLADENOSINE TRNA METHYLTHIOTRANSFERASE"/>
    <property type="match status" value="1"/>
</dbReference>
<evidence type="ECO:0000256" key="8">
    <source>
        <dbReference type="SAM" id="MobiDB-lite"/>
    </source>
</evidence>
<feature type="domain" description="Radical SAM core" evidence="10">
    <location>
        <begin position="126"/>
        <end position="353"/>
    </location>
</feature>
<dbReference type="GO" id="GO:0051539">
    <property type="term" value="F:4 iron, 4 sulfur cluster binding"/>
    <property type="evidence" value="ECO:0007669"/>
    <property type="project" value="UniProtKB-KW"/>
</dbReference>
<protein>
    <submittedName>
        <fullName evidence="11">Radical SAM protein</fullName>
    </submittedName>
</protein>
<dbReference type="KEGG" id="ssin:G7078_07560"/>
<dbReference type="CDD" id="cd01335">
    <property type="entry name" value="Radical_SAM"/>
    <property type="match status" value="1"/>
</dbReference>
<dbReference type="Gene3D" id="3.80.30.20">
    <property type="entry name" value="tm_1862 like domain"/>
    <property type="match status" value="1"/>
</dbReference>
<dbReference type="SFLD" id="SFLDS00029">
    <property type="entry name" value="Radical_SAM"/>
    <property type="match status" value="1"/>
</dbReference>
<proteinExistence type="predicted"/>
<evidence type="ECO:0000256" key="6">
    <source>
        <dbReference type="ARBA" id="ARBA00023004"/>
    </source>
</evidence>
<dbReference type="EMBL" id="CP049871">
    <property type="protein sequence ID" value="QIL02654.1"/>
    <property type="molecule type" value="Genomic_DNA"/>
</dbReference>
<dbReference type="AlphaFoldDB" id="A0A6G7ZNU4"/>
<dbReference type="InterPro" id="IPR007197">
    <property type="entry name" value="rSAM"/>
</dbReference>
<sequence length="406" mass="43982">MGSGAAGANARRGDPRVRRNAGNGRAGLSIETITLGCRLNFAESEAMARAHRDEALIIVNSCAVTNEAVRQTRQAIRRAHRRRPDARILVTGCASELDRAAFEAMPEVSSVLPKTDAMASTVPAGFQGHVRSFVAVQTGCDHRCTFCTIWQARGESRSYPFEAIRDAVAKEIDRGAREIVLTGVDITDYEGGLGKLCQRLLAAEPRLSRLRLSSLDSIEIDGALMELVAGERRLMPHFHLSLQAGDDMILKRMKRRHDRADAVRTVEQIKAVRPDATIGADLIAGFPTETEDMSLNSLRLIDDCDIVAAHVFPYSARPGTPAARMPQLAHEVVKARASRLREAAAARREAWLDSLVGTSQQVLIENKSKGHGQSFAPVSVAGSARGDLIEARIVERDGGQLVGVAA</sequence>
<dbReference type="GO" id="GO:0046872">
    <property type="term" value="F:metal ion binding"/>
    <property type="evidence" value="ECO:0007669"/>
    <property type="project" value="UniProtKB-KW"/>
</dbReference>
<organism evidence="11 12">
    <name type="scientific">Sphingomonas sinipercae</name>
    <dbReference type="NCBI Taxonomy" id="2714944"/>
    <lineage>
        <taxon>Bacteria</taxon>
        <taxon>Pseudomonadati</taxon>
        <taxon>Pseudomonadota</taxon>
        <taxon>Alphaproteobacteria</taxon>
        <taxon>Sphingomonadales</taxon>
        <taxon>Sphingomonadaceae</taxon>
        <taxon>Sphingomonas</taxon>
    </lineage>
</organism>
<evidence type="ECO:0000256" key="2">
    <source>
        <dbReference type="ARBA" id="ARBA00022485"/>
    </source>
</evidence>
<dbReference type="InterPro" id="IPR020612">
    <property type="entry name" value="Methylthiotransferase_CS"/>
</dbReference>
<dbReference type="InterPro" id="IPR013848">
    <property type="entry name" value="Methylthiotransferase_N"/>
</dbReference>
<comment type="cofactor">
    <cofactor evidence="1">
        <name>[4Fe-4S] cluster</name>
        <dbReference type="ChEBI" id="CHEBI:49883"/>
    </cofactor>
</comment>
<evidence type="ECO:0000256" key="3">
    <source>
        <dbReference type="ARBA" id="ARBA00022679"/>
    </source>
</evidence>
<dbReference type="InterPro" id="IPR023404">
    <property type="entry name" value="rSAM_horseshoe"/>
</dbReference>
<dbReference type="InterPro" id="IPR006638">
    <property type="entry name" value="Elp3/MiaA/NifB-like_rSAM"/>
</dbReference>
<dbReference type="InterPro" id="IPR058240">
    <property type="entry name" value="rSAM_sf"/>
</dbReference>
<keyword evidence="4" id="KW-0949">S-adenosyl-L-methionine</keyword>
<feature type="domain" description="MTTase N-terminal" evidence="9">
    <location>
        <begin position="28"/>
        <end position="131"/>
    </location>
</feature>